<dbReference type="GO" id="GO:0019171">
    <property type="term" value="F:(3R)-hydroxyacyl-[acyl-carrier-protein] dehydratase activity"/>
    <property type="evidence" value="ECO:0007669"/>
    <property type="project" value="TreeGrafter"/>
</dbReference>
<dbReference type="AlphaFoldDB" id="A0A4S2N204"/>
<dbReference type="GO" id="GO:0005739">
    <property type="term" value="C:mitochondrion"/>
    <property type="evidence" value="ECO:0007669"/>
    <property type="project" value="TreeGrafter"/>
</dbReference>
<dbReference type="Proteomes" id="UP000298138">
    <property type="component" value="Unassembled WGS sequence"/>
</dbReference>
<dbReference type="InterPro" id="IPR052741">
    <property type="entry name" value="Mitochondrial_HTD2"/>
</dbReference>
<dbReference type="PANTHER" id="PTHR28152:SF1">
    <property type="entry name" value="HYDROXYACYL-THIOESTER DEHYDRATASE TYPE 2, MITOCHONDRIAL"/>
    <property type="match status" value="1"/>
</dbReference>
<dbReference type="InterPro" id="IPR029069">
    <property type="entry name" value="HotDog_dom_sf"/>
</dbReference>
<sequence length="333" mass="37001">MRTTTMLPRLLRRTFSTAVPSSASVPIANRPLPTLHDFISPTNSHLLRLSLTSQLPFIPTPPRGVPSFGPNDSLPAGHHLLYFPPQLPESLLLEDGSDAEQSPGAPYKRRMWAGGQITIAPGHDGRGVRFYDQAVMKERVESVKQRGEKLFVWFERRIWSARRDGQGLGLPLKEEEAKDGEEKVLEKRCLVFMPSRDESGSVAPQTKQQELPYTPDVSHTFLPSQHLLFRFSALTFNAHKIHYDLPYTQNSEGHIAPLCHGPMAAALMLELCSAEFTNGGKKLITNFEYRCQAPMYVEKPYTLAGKDLGEGKVELFVVNEKGGVAVRGVATVA</sequence>
<dbReference type="Gene3D" id="3.10.129.10">
    <property type="entry name" value="Hotdog Thioesterase"/>
    <property type="match status" value="1"/>
</dbReference>
<keyword evidence="2" id="KW-1185">Reference proteome</keyword>
<dbReference type="STRING" id="341454.A0A4S2N204"/>
<organism evidence="1 2">
    <name type="scientific">Ascodesmis nigricans</name>
    <dbReference type="NCBI Taxonomy" id="341454"/>
    <lineage>
        <taxon>Eukaryota</taxon>
        <taxon>Fungi</taxon>
        <taxon>Dikarya</taxon>
        <taxon>Ascomycota</taxon>
        <taxon>Pezizomycotina</taxon>
        <taxon>Pezizomycetes</taxon>
        <taxon>Pezizales</taxon>
        <taxon>Ascodesmidaceae</taxon>
        <taxon>Ascodesmis</taxon>
    </lineage>
</organism>
<dbReference type="PANTHER" id="PTHR28152">
    <property type="entry name" value="HYDROXYACYL-THIOESTER DEHYDRATASE TYPE 2, MITOCHONDRIAL"/>
    <property type="match status" value="1"/>
</dbReference>
<accession>A0A4S2N204</accession>
<reference evidence="1 2" key="1">
    <citation type="submission" date="2019-04" db="EMBL/GenBank/DDBJ databases">
        <title>Comparative genomics and transcriptomics to analyze fruiting body development in filamentous ascomycetes.</title>
        <authorList>
            <consortium name="DOE Joint Genome Institute"/>
            <person name="Lutkenhaus R."/>
            <person name="Traeger S."/>
            <person name="Breuer J."/>
            <person name="Kuo A."/>
            <person name="Lipzen A."/>
            <person name="Pangilinan J."/>
            <person name="Dilworth D."/>
            <person name="Sandor L."/>
            <person name="Poggeler S."/>
            <person name="Barry K."/>
            <person name="Grigoriev I.V."/>
            <person name="Nowrousian M."/>
        </authorList>
    </citation>
    <scope>NUCLEOTIDE SEQUENCE [LARGE SCALE GENOMIC DNA]</scope>
    <source>
        <strain evidence="1 2">CBS 389.68</strain>
    </source>
</reference>
<evidence type="ECO:0000313" key="2">
    <source>
        <dbReference type="Proteomes" id="UP000298138"/>
    </source>
</evidence>
<dbReference type="EMBL" id="ML220114">
    <property type="protein sequence ID" value="TGZ83053.1"/>
    <property type="molecule type" value="Genomic_DNA"/>
</dbReference>
<proteinExistence type="predicted"/>
<name>A0A4S2N204_9PEZI</name>
<dbReference type="OrthoDB" id="3257538at2759"/>
<gene>
    <name evidence="1" type="ORF">EX30DRAFT_394297</name>
</gene>
<dbReference type="SUPFAM" id="SSF54637">
    <property type="entry name" value="Thioesterase/thiol ester dehydrase-isomerase"/>
    <property type="match status" value="1"/>
</dbReference>
<evidence type="ECO:0000313" key="1">
    <source>
        <dbReference type="EMBL" id="TGZ83053.1"/>
    </source>
</evidence>
<dbReference type="FunCoup" id="A0A4S2N204">
    <property type="interactions" value="45"/>
</dbReference>
<dbReference type="InParanoid" id="A0A4S2N204"/>
<protein>
    <recommendedName>
        <fullName evidence="3">Thioesterase/thiol ester dehydrase-isomerase</fullName>
    </recommendedName>
</protein>
<evidence type="ECO:0008006" key="3">
    <source>
        <dbReference type="Google" id="ProtNLM"/>
    </source>
</evidence>